<reference evidence="1" key="1">
    <citation type="submission" date="2014-09" db="EMBL/GenBank/DDBJ databases">
        <authorList>
            <person name="Magalhaes I.L.F."/>
            <person name="Oliveira U."/>
            <person name="Santos F.R."/>
            <person name="Vidigal T.H.D.A."/>
            <person name="Brescovit A.D."/>
            <person name="Santos A.J."/>
        </authorList>
    </citation>
    <scope>NUCLEOTIDE SEQUENCE</scope>
    <source>
        <tissue evidence="1">Shoot tissue taken approximately 20 cm above the soil surface</tissue>
    </source>
</reference>
<sequence>MAPCHMNSVKRNRKGLLQSSCVDNKCTLSFCYCTHSVDL</sequence>
<proteinExistence type="predicted"/>
<evidence type="ECO:0000313" key="1">
    <source>
        <dbReference type="EMBL" id="JAD72339.1"/>
    </source>
</evidence>
<name>A0A0A9C7R1_ARUDO</name>
<organism evidence="1">
    <name type="scientific">Arundo donax</name>
    <name type="common">Giant reed</name>
    <name type="synonym">Donax arundinaceus</name>
    <dbReference type="NCBI Taxonomy" id="35708"/>
    <lineage>
        <taxon>Eukaryota</taxon>
        <taxon>Viridiplantae</taxon>
        <taxon>Streptophyta</taxon>
        <taxon>Embryophyta</taxon>
        <taxon>Tracheophyta</taxon>
        <taxon>Spermatophyta</taxon>
        <taxon>Magnoliopsida</taxon>
        <taxon>Liliopsida</taxon>
        <taxon>Poales</taxon>
        <taxon>Poaceae</taxon>
        <taxon>PACMAD clade</taxon>
        <taxon>Arundinoideae</taxon>
        <taxon>Arundineae</taxon>
        <taxon>Arundo</taxon>
    </lineage>
</organism>
<dbReference type="EMBL" id="GBRH01225556">
    <property type="protein sequence ID" value="JAD72339.1"/>
    <property type="molecule type" value="Transcribed_RNA"/>
</dbReference>
<reference evidence="1" key="2">
    <citation type="journal article" date="2015" name="Data Brief">
        <title>Shoot transcriptome of the giant reed, Arundo donax.</title>
        <authorList>
            <person name="Barrero R.A."/>
            <person name="Guerrero F.D."/>
            <person name="Moolhuijzen P."/>
            <person name="Goolsby J.A."/>
            <person name="Tidwell J."/>
            <person name="Bellgard S.E."/>
            <person name="Bellgard M.I."/>
        </authorList>
    </citation>
    <scope>NUCLEOTIDE SEQUENCE</scope>
    <source>
        <tissue evidence="1">Shoot tissue taken approximately 20 cm above the soil surface</tissue>
    </source>
</reference>
<accession>A0A0A9C7R1</accession>
<dbReference type="AlphaFoldDB" id="A0A0A9C7R1"/>
<protein>
    <submittedName>
        <fullName evidence="1">Uncharacterized protein</fullName>
    </submittedName>
</protein>